<evidence type="ECO:0000256" key="1">
    <source>
        <dbReference type="ARBA" id="ARBA00006525"/>
    </source>
</evidence>
<evidence type="ECO:0000313" key="4">
    <source>
        <dbReference type="EMBL" id="KKT82695.1"/>
    </source>
</evidence>
<dbReference type="InterPro" id="IPR057666">
    <property type="entry name" value="DrpA_SLOG"/>
</dbReference>
<protein>
    <submittedName>
        <fullName evidence="4">Protecting protein DprA protein</fullName>
    </submittedName>
</protein>
<dbReference type="Pfam" id="PF02481">
    <property type="entry name" value="DNA_processg_A"/>
    <property type="match status" value="1"/>
</dbReference>
<dbReference type="Gene3D" id="3.40.50.450">
    <property type="match status" value="1"/>
</dbReference>
<feature type="domain" description="DprA winged helix" evidence="3">
    <location>
        <begin position="235"/>
        <end position="283"/>
    </location>
</feature>
<dbReference type="AlphaFoldDB" id="A0A0G1KGS2"/>
<proteinExistence type="inferred from homology"/>
<organism evidence="4 5">
    <name type="scientific">Candidatus Yanofskybacteria bacterium GW2011_GWA2_44_9</name>
    <dbReference type="NCBI Taxonomy" id="1619025"/>
    <lineage>
        <taxon>Bacteria</taxon>
        <taxon>Candidatus Yanofskyibacteriota</taxon>
    </lineage>
</organism>
<evidence type="ECO:0000259" key="3">
    <source>
        <dbReference type="Pfam" id="PF17782"/>
    </source>
</evidence>
<dbReference type="InterPro" id="IPR003488">
    <property type="entry name" value="DprA"/>
</dbReference>
<dbReference type="GO" id="GO:0009294">
    <property type="term" value="P:DNA-mediated transformation"/>
    <property type="evidence" value="ECO:0007669"/>
    <property type="project" value="InterPro"/>
</dbReference>
<reference evidence="4 5" key="1">
    <citation type="journal article" date="2015" name="Nature">
        <title>rRNA introns, odd ribosomes, and small enigmatic genomes across a large radiation of phyla.</title>
        <authorList>
            <person name="Brown C.T."/>
            <person name="Hug L.A."/>
            <person name="Thomas B.C."/>
            <person name="Sharon I."/>
            <person name="Castelle C.J."/>
            <person name="Singh A."/>
            <person name="Wilkins M.J."/>
            <person name="Williams K.H."/>
            <person name="Banfield J.F."/>
        </authorList>
    </citation>
    <scope>NUCLEOTIDE SEQUENCE [LARGE SCALE GENOMIC DNA]</scope>
</reference>
<comment type="caution">
    <text evidence="4">The sequence shown here is derived from an EMBL/GenBank/DDBJ whole genome shotgun (WGS) entry which is preliminary data.</text>
</comment>
<dbReference type="PANTHER" id="PTHR43022:SF1">
    <property type="entry name" value="PROTEIN SMF"/>
    <property type="match status" value="1"/>
</dbReference>
<gene>
    <name evidence="4" type="ORF">UW79_C0002G0012</name>
</gene>
<evidence type="ECO:0000313" key="5">
    <source>
        <dbReference type="Proteomes" id="UP000034032"/>
    </source>
</evidence>
<dbReference type="SUPFAM" id="SSF102405">
    <property type="entry name" value="MCP/YpsA-like"/>
    <property type="match status" value="1"/>
</dbReference>
<comment type="similarity">
    <text evidence="1">Belongs to the DprA/Smf family.</text>
</comment>
<dbReference type="PANTHER" id="PTHR43022">
    <property type="entry name" value="PROTEIN SMF"/>
    <property type="match status" value="1"/>
</dbReference>
<dbReference type="InterPro" id="IPR036388">
    <property type="entry name" value="WH-like_DNA-bd_sf"/>
</dbReference>
<feature type="domain" description="Smf/DprA SLOG" evidence="2">
    <location>
        <begin position="10"/>
        <end position="218"/>
    </location>
</feature>
<dbReference type="InterPro" id="IPR041614">
    <property type="entry name" value="DprA_WH"/>
</dbReference>
<sequence length="292" mass="31606">MNFPIVKVAKGNKDYPRVLSEIHDSPEVLYCRGNLKLLNTSCFAVVGTRKLTAYGKESARLLSSDLARNGFTIVSGLALGIDAVAHQSALDAGGKTIAVLGSGVDDENIYPKTNFQLGMDVLRKEGLIVSEYPAGFHANEKTFPQRNRIISGLSVGVLIIEADKESGSLITARCALDQNRDVFAVPGSIFSSKSIGPNGLIQQGAKLVSSAEDIINEYGQNLNLSDSKKINISTKNPVQKQILDILDSKGALHADEIIRESKFEPKEIITALSMLEIEGYVKNYGDGKYMKT</sequence>
<accession>A0A0G1KGS2</accession>
<dbReference type="PATRIC" id="fig|1619025.3.peg.73"/>
<dbReference type="NCBIfam" id="TIGR00732">
    <property type="entry name" value="dprA"/>
    <property type="match status" value="1"/>
</dbReference>
<name>A0A0G1KGS2_9BACT</name>
<dbReference type="Proteomes" id="UP000034032">
    <property type="component" value="Unassembled WGS sequence"/>
</dbReference>
<dbReference type="EMBL" id="LCJR01000002">
    <property type="protein sequence ID" value="KKT82695.1"/>
    <property type="molecule type" value="Genomic_DNA"/>
</dbReference>
<dbReference type="Gene3D" id="1.10.10.10">
    <property type="entry name" value="Winged helix-like DNA-binding domain superfamily/Winged helix DNA-binding domain"/>
    <property type="match status" value="1"/>
</dbReference>
<evidence type="ECO:0000259" key="2">
    <source>
        <dbReference type="Pfam" id="PF02481"/>
    </source>
</evidence>
<dbReference type="Pfam" id="PF17782">
    <property type="entry name" value="WHD_DprA"/>
    <property type="match status" value="1"/>
</dbReference>